<dbReference type="AlphaFoldDB" id="A0A517Z6M6"/>
<feature type="region of interest" description="Disordered" evidence="1">
    <location>
        <begin position="1"/>
        <end position="67"/>
    </location>
</feature>
<evidence type="ECO:0000256" key="1">
    <source>
        <dbReference type="SAM" id="MobiDB-lite"/>
    </source>
</evidence>
<evidence type="ECO:0000313" key="2">
    <source>
        <dbReference type="EMBL" id="QDU38138.1"/>
    </source>
</evidence>
<gene>
    <name evidence="2" type="ORF">Mal4_24600</name>
</gene>
<accession>A0A517Z6M6</accession>
<dbReference type="Proteomes" id="UP000320496">
    <property type="component" value="Chromosome"/>
</dbReference>
<reference evidence="2 3" key="1">
    <citation type="submission" date="2019-02" db="EMBL/GenBank/DDBJ databases">
        <title>Deep-cultivation of Planctomycetes and their phenomic and genomic characterization uncovers novel biology.</title>
        <authorList>
            <person name="Wiegand S."/>
            <person name="Jogler M."/>
            <person name="Boedeker C."/>
            <person name="Pinto D."/>
            <person name="Vollmers J."/>
            <person name="Rivas-Marin E."/>
            <person name="Kohn T."/>
            <person name="Peeters S.H."/>
            <person name="Heuer A."/>
            <person name="Rast P."/>
            <person name="Oberbeckmann S."/>
            <person name="Bunk B."/>
            <person name="Jeske O."/>
            <person name="Meyerdierks A."/>
            <person name="Storesund J.E."/>
            <person name="Kallscheuer N."/>
            <person name="Luecker S."/>
            <person name="Lage O.M."/>
            <person name="Pohl T."/>
            <person name="Merkel B.J."/>
            <person name="Hornburger P."/>
            <person name="Mueller R.-W."/>
            <person name="Bruemmer F."/>
            <person name="Labrenz M."/>
            <person name="Spormann A.M."/>
            <person name="Op den Camp H."/>
            <person name="Overmann J."/>
            <person name="Amann R."/>
            <person name="Jetten M.S.M."/>
            <person name="Mascher T."/>
            <person name="Medema M.H."/>
            <person name="Devos D.P."/>
            <person name="Kaster A.-K."/>
            <person name="Ovreas L."/>
            <person name="Rohde M."/>
            <person name="Galperin M.Y."/>
            <person name="Jogler C."/>
        </authorList>
    </citation>
    <scope>NUCLEOTIDE SEQUENCE [LARGE SCALE GENOMIC DNA]</scope>
    <source>
        <strain evidence="2 3">Mal4</strain>
    </source>
</reference>
<proteinExistence type="predicted"/>
<name>A0A517Z6M6_9PLAN</name>
<dbReference type="KEGG" id="mri:Mal4_24600"/>
<evidence type="ECO:0000313" key="3">
    <source>
        <dbReference type="Proteomes" id="UP000320496"/>
    </source>
</evidence>
<keyword evidence="3" id="KW-1185">Reference proteome</keyword>
<organism evidence="2 3">
    <name type="scientific">Maioricimonas rarisocia</name>
    <dbReference type="NCBI Taxonomy" id="2528026"/>
    <lineage>
        <taxon>Bacteria</taxon>
        <taxon>Pseudomonadati</taxon>
        <taxon>Planctomycetota</taxon>
        <taxon>Planctomycetia</taxon>
        <taxon>Planctomycetales</taxon>
        <taxon>Planctomycetaceae</taxon>
        <taxon>Maioricimonas</taxon>
    </lineage>
</organism>
<dbReference type="EMBL" id="CP036275">
    <property type="protein sequence ID" value="QDU38138.1"/>
    <property type="molecule type" value="Genomic_DNA"/>
</dbReference>
<protein>
    <submittedName>
        <fullName evidence="2">Uncharacterized protein</fullName>
    </submittedName>
</protein>
<sequence>MLLNVQNPAERSACREGRGAGKDITHDSVPEAEFLVLQREQPPAWSGRREARDTRSETQQGHFAAAR</sequence>
<feature type="compositionally biased region" description="Basic and acidic residues" evidence="1">
    <location>
        <begin position="12"/>
        <end position="29"/>
    </location>
</feature>
<feature type="compositionally biased region" description="Basic and acidic residues" evidence="1">
    <location>
        <begin position="47"/>
        <end position="56"/>
    </location>
</feature>